<feature type="compositionally biased region" description="Low complexity" evidence="1">
    <location>
        <begin position="108"/>
        <end position="122"/>
    </location>
</feature>
<dbReference type="OrthoDB" id="5522963at2"/>
<dbReference type="RefSeq" id="WP_015956355.1">
    <property type="nucleotide sequence ID" value="NC_011729.1"/>
</dbReference>
<organism evidence="2 3">
    <name type="scientific">Gloeothece citriformis (strain PCC 7424)</name>
    <name type="common">Cyanothece sp. (strain PCC 7424)</name>
    <dbReference type="NCBI Taxonomy" id="65393"/>
    <lineage>
        <taxon>Bacteria</taxon>
        <taxon>Bacillati</taxon>
        <taxon>Cyanobacteriota</taxon>
        <taxon>Cyanophyceae</taxon>
        <taxon>Oscillatoriophycideae</taxon>
        <taxon>Chroococcales</taxon>
        <taxon>Aphanothecaceae</taxon>
        <taxon>Gloeothece</taxon>
        <taxon>Gloeothece citriformis</taxon>
    </lineage>
</organism>
<sequence length="475" mass="54801">MQKSKLKRKRGVILTPTGLKRLQAAILAQEITENYGQHFTVEELSHRISVSPKTLSRLWSLNVSVDKKTLKLCFSAFNLKLTEEDYTIGDETDDISDPNLDSIEIDSSQETNSQNSSFSSQSDKPVCLCSFPDGPVPVDSPFYIERPPIEQLAYQEITQPGCVLRIRSPREMGKTSLVLRVLAFAEELNYHKVIINCLQIDSDSLKDLNKFLRCFCTRVAQALNIDPKLDEIWDEEIGSKLSCSFYFKSYLLKQINHPIVLVLEQIDRFFEYPQLAQEFFPLLRSWYEEARRDTDWQKLRLIVVYSTEAYVTLDLNRSPFNVGVPLRLPEFTEQQVEDLAQRYGLNWVKGKESSQLMSLVGGHPSLIRIALYHLTCQNMSLTTLIQEALTNGGIYRYHLWRHWVKLQENNHLAQVYGKVVRADRSISLDPVETYQLESLGVIAYEGDRVIPRCELYRIHFKKQLSTTLETNSIFL</sequence>
<dbReference type="eggNOG" id="COG1672">
    <property type="taxonomic scope" value="Bacteria"/>
</dbReference>
<proteinExistence type="predicted"/>
<evidence type="ECO:0000313" key="3">
    <source>
        <dbReference type="Proteomes" id="UP000002384"/>
    </source>
</evidence>
<protein>
    <recommendedName>
        <fullName evidence="4">Serine/threonine protein kinase</fullName>
    </recommendedName>
</protein>
<evidence type="ECO:0000313" key="2">
    <source>
        <dbReference type="EMBL" id="ACK72771.1"/>
    </source>
</evidence>
<dbReference type="Pfam" id="PF14516">
    <property type="entry name" value="AAA_35"/>
    <property type="match status" value="1"/>
</dbReference>
<accession>B7K902</accession>
<dbReference type="Proteomes" id="UP000002384">
    <property type="component" value="Chromosome"/>
</dbReference>
<evidence type="ECO:0008006" key="4">
    <source>
        <dbReference type="Google" id="ProtNLM"/>
    </source>
</evidence>
<keyword evidence="3" id="KW-1185">Reference proteome</keyword>
<feature type="region of interest" description="Disordered" evidence="1">
    <location>
        <begin position="90"/>
        <end position="123"/>
    </location>
</feature>
<dbReference type="AlphaFoldDB" id="B7K902"/>
<gene>
    <name evidence="2" type="ordered locus">PCC7424_4407</name>
</gene>
<dbReference type="STRING" id="65393.PCC7424_4407"/>
<reference evidence="3" key="1">
    <citation type="journal article" date="2011" name="MBio">
        <title>Novel metabolic attributes of the genus Cyanothece, comprising a group of unicellular nitrogen-fixing Cyanobacteria.</title>
        <authorList>
            <person name="Bandyopadhyay A."/>
            <person name="Elvitigala T."/>
            <person name="Welsh E."/>
            <person name="Stockel J."/>
            <person name="Liberton M."/>
            <person name="Min H."/>
            <person name="Sherman L.A."/>
            <person name="Pakrasi H.B."/>
        </authorList>
    </citation>
    <scope>NUCLEOTIDE SEQUENCE [LARGE SCALE GENOMIC DNA]</scope>
    <source>
        <strain evidence="3">PCC 7424</strain>
    </source>
</reference>
<dbReference type="EMBL" id="CP001291">
    <property type="protein sequence ID" value="ACK72771.1"/>
    <property type="molecule type" value="Genomic_DNA"/>
</dbReference>
<dbReference type="HOGENOM" id="CLU_021307_2_0_3"/>
<evidence type="ECO:0000256" key="1">
    <source>
        <dbReference type="SAM" id="MobiDB-lite"/>
    </source>
</evidence>
<dbReference type="InterPro" id="IPR027417">
    <property type="entry name" value="P-loop_NTPase"/>
</dbReference>
<dbReference type="Gene3D" id="3.40.50.300">
    <property type="entry name" value="P-loop containing nucleotide triphosphate hydrolases"/>
    <property type="match status" value="1"/>
</dbReference>
<name>B7K902_GLOC7</name>
<dbReference type="SUPFAM" id="SSF52540">
    <property type="entry name" value="P-loop containing nucleoside triphosphate hydrolases"/>
    <property type="match status" value="1"/>
</dbReference>
<dbReference type="KEGG" id="cyc:PCC7424_4407"/>